<dbReference type="EMBL" id="JBFXLT010000032">
    <property type="protein sequence ID" value="KAL2814583.1"/>
    <property type="molecule type" value="Genomic_DNA"/>
</dbReference>
<keyword evidence="2" id="KW-1185">Reference proteome</keyword>
<dbReference type="Gene3D" id="3.40.50.1580">
    <property type="entry name" value="Nucleoside phosphorylase domain"/>
    <property type="match status" value="1"/>
</dbReference>
<accession>A0ABR4HGH1</accession>
<protein>
    <recommendedName>
        <fullName evidence="3">Nucleoside phosphorylase domain-containing protein</fullName>
    </recommendedName>
</protein>
<dbReference type="PANTHER" id="PTHR46082:SF11">
    <property type="entry name" value="AAA+ ATPASE DOMAIN-CONTAINING PROTEIN-RELATED"/>
    <property type="match status" value="1"/>
</dbReference>
<evidence type="ECO:0000313" key="1">
    <source>
        <dbReference type="EMBL" id="KAL2814583.1"/>
    </source>
</evidence>
<name>A0ABR4HGH1_9EURO</name>
<sequence>MMRTFPSIRVGLMVGIGGGVPSKADIRLGDIVVGTRVMQYDLGKIIEDGQLRRTAFPRIPHQLLGTTVSSLRSKHELEGHRADPFYSRS</sequence>
<evidence type="ECO:0000313" key="2">
    <source>
        <dbReference type="Proteomes" id="UP001610334"/>
    </source>
</evidence>
<dbReference type="InterPro" id="IPR035994">
    <property type="entry name" value="Nucleoside_phosphorylase_sf"/>
</dbReference>
<organism evidence="1 2">
    <name type="scientific">Aspergillus granulosus</name>
    <dbReference type="NCBI Taxonomy" id="176169"/>
    <lineage>
        <taxon>Eukaryota</taxon>
        <taxon>Fungi</taxon>
        <taxon>Dikarya</taxon>
        <taxon>Ascomycota</taxon>
        <taxon>Pezizomycotina</taxon>
        <taxon>Eurotiomycetes</taxon>
        <taxon>Eurotiomycetidae</taxon>
        <taxon>Eurotiales</taxon>
        <taxon>Aspergillaceae</taxon>
        <taxon>Aspergillus</taxon>
        <taxon>Aspergillus subgen. Nidulantes</taxon>
    </lineage>
</organism>
<dbReference type="PANTHER" id="PTHR46082">
    <property type="entry name" value="ATP/GTP-BINDING PROTEIN-RELATED"/>
    <property type="match status" value="1"/>
</dbReference>
<comment type="caution">
    <text evidence="1">The sequence shown here is derived from an EMBL/GenBank/DDBJ whole genome shotgun (WGS) entry which is preliminary data.</text>
</comment>
<proteinExistence type="predicted"/>
<reference evidence="1 2" key="1">
    <citation type="submission" date="2024-07" db="EMBL/GenBank/DDBJ databases">
        <title>Section-level genome sequencing and comparative genomics of Aspergillus sections Usti and Cavernicolus.</title>
        <authorList>
            <consortium name="Lawrence Berkeley National Laboratory"/>
            <person name="Nybo J.L."/>
            <person name="Vesth T.C."/>
            <person name="Theobald S."/>
            <person name="Frisvad J.C."/>
            <person name="Larsen T.O."/>
            <person name="Kjaerboelling I."/>
            <person name="Rothschild-Mancinelli K."/>
            <person name="Lyhne E.K."/>
            <person name="Kogle M.E."/>
            <person name="Barry K."/>
            <person name="Clum A."/>
            <person name="Na H."/>
            <person name="Ledsgaard L."/>
            <person name="Lin J."/>
            <person name="Lipzen A."/>
            <person name="Kuo A."/>
            <person name="Riley R."/>
            <person name="Mondo S."/>
            <person name="Labutti K."/>
            <person name="Haridas S."/>
            <person name="Pangalinan J."/>
            <person name="Salamov A.A."/>
            <person name="Simmons B.A."/>
            <person name="Magnuson J.K."/>
            <person name="Chen J."/>
            <person name="Drula E."/>
            <person name="Henrissat B."/>
            <person name="Wiebenga A."/>
            <person name="Lubbers R.J."/>
            <person name="Gomes A.C."/>
            <person name="Makela M.R."/>
            <person name="Stajich J."/>
            <person name="Grigoriev I.V."/>
            <person name="Mortensen U.H."/>
            <person name="De Vries R.P."/>
            <person name="Baker S.E."/>
            <person name="Andersen M.R."/>
        </authorList>
    </citation>
    <scope>NUCLEOTIDE SEQUENCE [LARGE SCALE GENOMIC DNA]</scope>
    <source>
        <strain evidence="1 2">CBS 588.65</strain>
    </source>
</reference>
<evidence type="ECO:0008006" key="3">
    <source>
        <dbReference type="Google" id="ProtNLM"/>
    </source>
</evidence>
<gene>
    <name evidence="1" type="ORF">BJX63DRAFT_391787</name>
</gene>
<dbReference type="SUPFAM" id="SSF53167">
    <property type="entry name" value="Purine and uridine phosphorylases"/>
    <property type="match status" value="1"/>
</dbReference>
<dbReference type="InterPro" id="IPR053137">
    <property type="entry name" value="NLR-like"/>
</dbReference>
<dbReference type="Proteomes" id="UP001610334">
    <property type="component" value="Unassembled WGS sequence"/>
</dbReference>